<dbReference type="Pfam" id="PF04965">
    <property type="entry name" value="GPW_gp25"/>
    <property type="match status" value="1"/>
</dbReference>
<dbReference type="AlphaFoldDB" id="A0A447KP05"/>
<name>A0A447KP05_SEROD</name>
<feature type="domain" description="IraD/Gp25-like" evidence="1">
    <location>
        <begin position="20"/>
        <end position="100"/>
    </location>
</feature>
<gene>
    <name evidence="2" type="ORF">NCTC11214_01564</name>
</gene>
<evidence type="ECO:0000313" key="2">
    <source>
        <dbReference type="EMBL" id="VDZ54882.1"/>
    </source>
</evidence>
<dbReference type="Proteomes" id="UP000281391">
    <property type="component" value="Chromosome"/>
</dbReference>
<sequence length="121" mass="13248">MTSARYSGMNAETGKVLTDNKHITQSISDILLTPVGSRVMRRAYGSQLNNLIDQPGNAVTRLRIMSAIYSALFLWEPRISLTNIELTETGTGKMVATIKASRTDTQSLFTADVTIGRQVQA</sequence>
<reference evidence="2 3" key="1">
    <citation type="submission" date="2018-12" db="EMBL/GenBank/DDBJ databases">
        <authorList>
            <consortium name="Pathogen Informatics"/>
        </authorList>
    </citation>
    <scope>NUCLEOTIDE SEQUENCE [LARGE SCALE GENOMIC DNA]</scope>
    <source>
        <strain evidence="2 3">NCTC11214</strain>
    </source>
</reference>
<evidence type="ECO:0000313" key="3">
    <source>
        <dbReference type="Proteomes" id="UP000281391"/>
    </source>
</evidence>
<dbReference type="EMBL" id="LR134117">
    <property type="protein sequence ID" value="VDZ54882.1"/>
    <property type="molecule type" value="Genomic_DNA"/>
</dbReference>
<dbReference type="Gene3D" id="3.10.450.40">
    <property type="match status" value="1"/>
</dbReference>
<protein>
    <submittedName>
        <fullName evidence="2">Gene 25-like lysozyme</fullName>
    </submittedName>
</protein>
<dbReference type="InterPro" id="IPR007048">
    <property type="entry name" value="IraD/Gp25-like"/>
</dbReference>
<evidence type="ECO:0000259" key="1">
    <source>
        <dbReference type="Pfam" id="PF04965"/>
    </source>
</evidence>
<organism evidence="2 3">
    <name type="scientific">Serratia odorifera</name>
    <dbReference type="NCBI Taxonomy" id="618"/>
    <lineage>
        <taxon>Bacteria</taxon>
        <taxon>Pseudomonadati</taxon>
        <taxon>Pseudomonadota</taxon>
        <taxon>Gammaproteobacteria</taxon>
        <taxon>Enterobacterales</taxon>
        <taxon>Yersiniaceae</taxon>
        <taxon>Serratia</taxon>
    </lineage>
</organism>
<dbReference type="RefSeq" id="WP_004956548.1">
    <property type="nucleotide sequence ID" value="NZ_LR134117.1"/>
</dbReference>
<proteinExistence type="predicted"/>
<dbReference type="SUPFAM" id="SSF160719">
    <property type="entry name" value="gpW/gp25-like"/>
    <property type="match status" value="1"/>
</dbReference>
<dbReference type="KEGG" id="sof:NCTC11214_01564"/>
<accession>A0A447KP05</accession>